<proteinExistence type="predicted"/>
<sequence>MDLFVFICYSNPAKVVVGERNVADGEAKLLESSKGRTVPLNPPASATLGDSGDSINKLFDEGNGVEQERSTETGDDVLEETIATDRLREDFHAATSDIGGKSLATLRGLNPKDSFVFEVNLQARPLVARSSIANAPRVTDVATTTIVVDVSSVSPSRFRVVSRRSAFVGEAKKNVASTSKFVEPTTSFDSFYDIVLHCLPFSPNCVQWTMTSIKFNVGAARQMCLGAESLRQKAIRLREQVSDLEAADAIKGDELRDLKEMNVVFEGEKDLLSERVTTLESVTTLKETEVVSLESERGGLVNQMSSLESASELFKQQIKAMQDEQATALRNRVMVLDAQLLEMAAHLEEDFYPRFLVTISGRQWILTHGLKIILLKCLRSSEYCHALGQAIGCAINKGIQDGLKAGVDHGKAGRDLSVIEAFDPSTKSKYIDVVNALGAVDFSLLTELESKKDASMVDLMDSLYLEGPLAEIPGAEDLQPSSKQLMLPIHRTKDNEKRLSLTDAMVRLVEPLSSRSLTSEASTSAAPATADPITTLSMTFVPFGVVTPLSVPDYQVLDMEPHDGDLSSTA</sequence>
<evidence type="ECO:0000313" key="1">
    <source>
        <dbReference type="EMBL" id="GEU29702.1"/>
    </source>
</evidence>
<organism evidence="1">
    <name type="scientific">Tanacetum cinerariifolium</name>
    <name type="common">Dalmatian daisy</name>
    <name type="synonym">Chrysanthemum cinerariifolium</name>
    <dbReference type="NCBI Taxonomy" id="118510"/>
    <lineage>
        <taxon>Eukaryota</taxon>
        <taxon>Viridiplantae</taxon>
        <taxon>Streptophyta</taxon>
        <taxon>Embryophyta</taxon>
        <taxon>Tracheophyta</taxon>
        <taxon>Spermatophyta</taxon>
        <taxon>Magnoliopsida</taxon>
        <taxon>eudicotyledons</taxon>
        <taxon>Gunneridae</taxon>
        <taxon>Pentapetalae</taxon>
        <taxon>asterids</taxon>
        <taxon>campanulids</taxon>
        <taxon>Asterales</taxon>
        <taxon>Asteraceae</taxon>
        <taxon>Asteroideae</taxon>
        <taxon>Anthemideae</taxon>
        <taxon>Anthemidinae</taxon>
        <taxon>Tanacetum</taxon>
    </lineage>
</organism>
<protein>
    <recommendedName>
        <fullName evidence="2">Transposase (Putative), gypsy type</fullName>
    </recommendedName>
</protein>
<dbReference type="EMBL" id="BKCJ010000092">
    <property type="protein sequence ID" value="GEU29702.1"/>
    <property type="molecule type" value="Genomic_DNA"/>
</dbReference>
<comment type="caution">
    <text evidence="1">The sequence shown here is derived from an EMBL/GenBank/DDBJ whole genome shotgun (WGS) entry which is preliminary data.</text>
</comment>
<name>A0A699GK82_TANCI</name>
<accession>A0A699GK82</accession>
<evidence type="ECO:0008006" key="2">
    <source>
        <dbReference type="Google" id="ProtNLM"/>
    </source>
</evidence>
<reference evidence="1" key="1">
    <citation type="journal article" date="2019" name="Sci. Rep.">
        <title>Draft genome of Tanacetum cinerariifolium, the natural source of mosquito coil.</title>
        <authorList>
            <person name="Yamashiro T."/>
            <person name="Shiraishi A."/>
            <person name="Satake H."/>
            <person name="Nakayama K."/>
        </authorList>
    </citation>
    <scope>NUCLEOTIDE SEQUENCE</scope>
</reference>
<gene>
    <name evidence="1" type="ORF">Tci_001680</name>
</gene>
<dbReference type="AlphaFoldDB" id="A0A699GK82"/>